<gene>
    <name evidence="3" type="ORF">llap_5011</name>
</gene>
<dbReference type="Gene3D" id="2.30.29.30">
    <property type="entry name" value="Pleckstrin-homology domain (PH domain)/Phosphotyrosine-binding domain (PTB)"/>
    <property type="match status" value="2"/>
</dbReference>
<dbReference type="InterPro" id="IPR037816">
    <property type="entry name" value="DOK4/5/6_PH"/>
</dbReference>
<dbReference type="Pfam" id="PF02174">
    <property type="entry name" value="IRS"/>
    <property type="match status" value="1"/>
</dbReference>
<dbReference type="CDD" id="cd14678">
    <property type="entry name" value="PH_DOK4_DOK5_DOK6"/>
    <property type="match status" value="1"/>
</dbReference>
<protein>
    <submittedName>
        <fullName evidence="3">Docking protein 5</fullName>
    </submittedName>
</protein>
<evidence type="ECO:0000256" key="1">
    <source>
        <dbReference type="ARBA" id="ARBA00006520"/>
    </source>
</evidence>
<evidence type="ECO:0000313" key="3">
    <source>
        <dbReference type="EMBL" id="PKU44680.1"/>
    </source>
</evidence>
<dbReference type="PROSITE" id="PS51064">
    <property type="entry name" value="IRS_PTB"/>
    <property type="match status" value="1"/>
</dbReference>
<dbReference type="InterPro" id="IPR050996">
    <property type="entry name" value="Docking_Protein_DOK"/>
</dbReference>
<sequence length="340" mass="39169">MYGRLLEQDAMGLAVSPWFLIYQRCWLVFKKASSKGPKRLEKFSDERAAYFRCYHKVTELNNVKNILRMPKSTKKHAVGIYFNDDTSKTFACESELEADEWCKVLQMECLGTRINDISLGEPDLLASGVEREQSERFNVYLMPSPNLDVHGECTLQITFENICLWDIQNPRVKLISWPLSALRRYGRDPSWFTFEAGRMCDTGEGLFIFQTRDGEAIYQKVHSAALAIAEQHERLLQSVKNSMLQMKMSERAVSLSTMVPLPRSAYWQHITRQHSTGQLYGLQGKGLRWKESGHKSGRDRVESFQCLSLSLKADVQSKPVAAAVWLMERRAHRTLRWTTS</sequence>
<dbReference type="SMART" id="SM00310">
    <property type="entry name" value="PTBI"/>
    <property type="match status" value="1"/>
</dbReference>
<dbReference type="AlphaFoldDB" id="A0A2I0UF65"/>
<dbReference type="PANTHER" id="PTHR21258">
    <property type="entry name" value="DOCKING PROTEIN RELATED"/>
    <property type="match status" value="1"/>
</dbReference>
<dbReference type="EMBL" id="KZ505810">
    <property type="protein sequence ID" value="PKU44680.1"/>
    <property type="molecule type" value="Genomic_DNA"/>
</dbReference>
<accession>A0A2I0UF65</accession>
<dbReference type="Proteomes" id="UP000233556">
    <property type="component" value="Unassembled WGS sequence"/>
</dbReference>
<keyword evidence="4" id="KW-1185">Reference proteome</keyword>
<dbReference type="InterPro" id="IPR011993">
    <property type="entry name" value="PH-like_dom_sf"/>
</dbReference>
<name>A0A2I0UF65_LIMLA</name>
<dbReference type="GO" id="GO:0005737">
    <property type="term" value="C:cytoplasm"/>
    <property type="evidence" value="ECO:0007669"/>
    <property type="project" value="TreeGrafter"/>
</dbReference>
<dbReference type="PANTHER" id="PTHR21258:SF45">
    <property type="entry name" value="DOCKING PROTEIN 5"/>
    <property type="match status" value="1"/>
</dbReference>
<dbReference type="InterPro" id="IPR002404">
    <property type="entry name" value="IRS_PTB"/>
</dbReference>
<dbReference type="SMART" id="SM01244">
    <property type="entry name" value="IRS"/>
    <property type="match status" value="1"/>
</dbReference>
<comment type="similarity">
    <text evidence="1">Belongs to the DOK family. Type B subfamily.</text>
</comment>
<dbReference type="GO" id="GO:0007169">
    <property type="term" value="P:cell surface receptor protein tyrosine kinase signaling pathway"/>
    <property type="evidence" value="ECO:0007669"/>
    <property type="project" value="TreeGrafter"/>
</dbReference>
<dbReference type="SUPFAM" id="SSF50729">
    <property type="entry name" value="PH domain-like"/>
    <property type="match status" value="2"/>
</dbReference>
<reference evidence="4" key="2">
    <citation type="submission" date="2017-12" db="EMBL/GenBank/DDBJ databases">
        <title>Genome sequence of the Bar-tailed Godwit (Limosa lapponica baueri).</title>
        <authorList>
            <person name="Lima N.C.B."/>
            <person name="Parody-Merino A.M."/>
            <person name="Battley P.F."/>
            <person name="Fidler A.E."/>
            <person name="Prosdocimi F."/>
        </authorList>
    </citation>
    <scope>NUCLEOTIDE SEQUENCE [LARGE SCALE GENOMIC DNA]</scope>
</reference>
<dbReference type="CDD" id="cd13164">
    <property type="entry name" value="PTB_DOK4_DOK5_DOK6"/>
    <property type="match status" value="1"/>
</dbReference>
<reference evidence="4" key="1">
    <citation type="submission" date="2017-11" db="EMBL/GenBank/DDBJ databases">
        <authorList>
            <person name="Lima N.C."/>
            <person name="Parody-Merino A.M."/>
            <person name="Battley P.F."/>
            <person name="Fidler A.E."/>
            <person name="Prosdocimi F."/>
        </authorList>
    </citation>
    <scope>NUCLEOTIDE SEQUENCE [LARGE SCALE GENOMIC DNA]</scope>
</reference>
<dbReference type="FunFam" id="2.30.29.30:FF:000110">
    <property type="entry name" value="Docking protein 4"/>
    <property type="match status" value="1"/>
</dbReference>
<evidence type="ECO:0000259" key="2">
    <source>
        <dbReference type="PROSITE" id="PS51064"/>
    </source>
</evidence>
<evidence type="ECO:0000313" key="4">
    <source>
        <dbReference type="Proteomes" id="UP000233556"/>
    </source>
</evidence>
<proteinExistence type="inferred from homology"/>
<dbReference type="FunFam" id="2.30.29.30:FF:000082">
    <property type="entry name" value="Docking protein 5"/>
    <property type="match status" value="1"/>
</dbReference>
<dbReference type="OrthoDB" id="6279276at2759"/>
<feature type="domain" description="IRS-type PTB" evidence="2">
    <location>
        <begin position="130"/>
        <end position="235"/>
    </location>
</feature>
<organism evidence="3 4">
    <name type="scientific">Limosa lapponica baueri</name>
    <dbReference type="NCBI Taxonomy" id="1758121"/>
    <lineage>
        <taxon>Eukaryota</taxon>
        <taxon>Metazoa</taxon>
        <taxon>Chordata</taxon>
        <taxon>Craniata</taxon>
        <taxon>Vertebrata</taxon>
        <taxon>Euteleostomi</taxon>
        <taxon>Archelosauria</taxon>
        <taxon>Archosauria</taxon>
        <taxon>Dinosauria</taxon>
        <taxon>Saurischia</taxon>
        <taxon>Theropoda</taxon>
        <taxon>Coelurosauria</taxon>
        <taxon>Aves</taxon>
        <taxon>Neognathae</taxon>
        <taxon>Neoaves</taxon>
        <taxon>Charadriiformes</taxon>
        <taxon>Scolopacidae</taxon>
        <taxon>Limosa</taxon>
    </lineage>
</organism>